<evidence type="ECO:0000256" key="4">
    <source>
        <dbReference type="ARBA" id="ARBA00023136"/>
    </source>
</evidence>
<feature type="transmembrane region" description="Helical" evidence="5">
    <location>
        <begin position="6"/>
        <end position="27"/>
    </location>
</feature>
<dbReference type="Gene3D" id="1.20.58.340">
    <property type="entry name" value="Magnesium transport protein CorA, transmembrane region"/>
    <property type="match status" value="1"/>
</dbReference>
<keyword evidence="3 5" id="KW-1133">Transmembrane helix</keyword>
<evidence type="ECO:0000256" key="2">
    <source>
        <dbReference type="ARBA" id="ARBA00022692"/>
    </source>
</evidence>
<dbReference type="AlphaFoldDB" id="S8BMK5"/>
<dbReference type="GO" id="GO:0046873">
    <property type="term" value="F:metal ion transmembrane transporter activity"/>
    <property type="evidence" value="ECO:0007669"/>
    <property type="project" value="InterPro"/>
</dbReference>
<keyword evidence="7" id="KW-1185">Reference proteome</keyword>
<comment type="subcellular location">
    <subcellularLocation>
        <location evidence="1">Membrane</location>
        <topology evidence="1">Multi-pass membrane protein</topology>
    </subcellularLocation>
</comment>
<comment type="caution">
    <text evidence="6">The sequence shown here is derived from an EMBL/GenBank/DDBJ whole genome shotgun (WGS) entry which is preliminary data.</text>
</comment>
<evidence type="ECO:0000256" key="1">
    <source>
        <dbReference type="ARBA" id="ARBA00004141"/>
    </source>
</evidence>
<sequence length="579" mass="67734">MDEKVLILLMFLTAGVGILVVLHRAWFARRSAIRRAAARRAWQQRHRSANRSIPESKLVATEPHLFGLRWRWEQKFQDKQAKIKEMLDRRLKLLHVMTTVNYRDKETNEIIDSWRNIATYTTENPICTSVLPAEPPVIQRRLFLFDTLRYLRLNRSKIPGKRMLEWFSEFETVFLLGVLKVDSWKVFLDNCRRLALATPWLKLWGYRREHMDFLFMPLETPGAGKNGTMSRFVISFADITLIETPRVEEQSGWRQWWPWWPFGSNSRNLDWIDLAIDHKQYCETAPPCVPSEQLLLESSNIAFTRALVHKRLIVLDVCKPGDGHDMSFDIISSDLTVHLAMLPLLHTPKHAPVPMELVVLLFRKSVQSWKQFREAFLEHVTSLKTYIYDNRAQKAMIDTIMSSLKLTHSLGTMSEHNIVILQKFLSQDTKTIDGNISAFWSWVSPPPTLKEALPEHADGLEKFLEFFTTAHAETKEWDKELRDMMKIVFSLVSIDEAYRSREQTQSLKRLSWITFIFLPLLFAASLFGMNIDILKDNPKWTWYLVICVPSLLVVSVVWVAYRISDRRREISEENPFKTA</sequence>
<dbReference type="SUPFAM" id="SSF144083">
    <property type="entry name" value="Magnesium transport protein CorA, transmembrane region"/>
    <property type="match status" value="1"/>
</dbReference>
<dbReference type="Pfam" id="PF01544">
    <property type="entry name" value="CorA"/>
    <property type="match status" value="1"/>
</dbReference>
<keyword evidence="4 5" id="KW-0472">Membrane</keyword>
<evidence type="ECO:0000256" key="5">
    <source>
        <dbReference type="SAM" id="Phobius"/>
    </source>
</evidence>
<evidence type="ECO:0000313" key="6">
    <source>
        <dbReference type="EMBL" id="EPS36437.1"/>
    </source>
</evidence>
<keyword evidence="2 5" id="KW-0812">Transmembrane</keyword>
<dbReference type="GO" id="GO:0016020">
    <property type="term" value="C:membrane"/>
    <property type="evidence" value="ECO:0007669"/>
    <property type="project" value="UniProtKB-SubCell"/>
</dbReference>
<feature type="transmembrane region" description="Helical" evidence="5">
    <location>
        <begin position="510"/>
        <end position="528"/>
    </location>
</feature>
<reference evidence="7" key="2">
    <citation type="submission" date="2013-04" db="EMBL/GenBank/DDBJ databases">
        <title>Genomic mechanisms accounting for the adaptation to parasitism in nematode-trapping fungi.</title>
        <authorList>
            <person name="Ahren D.G."/>
        </authorList>
    </citation>
    <scope>NUCLEOTIDE SEQUENCE [LARGE SCALE GENOMIC DNA]</scope>
    <source>
        <strain evidence="7">CBS 200.50</strain>
    </source>
</reference>
<dbReference type="InterPro" id="IPR045863">
    <property type="entry name" value="CorA_TM1_TM2"/>
</dbReference>
<feature type="transmembrane region" description="Helical" evidence="5">
    <location>
        <begin position="540"/>
        <end position="561"/>
    </location>
</feature>
<accession>S8BMK5</accession>
<evidence type="ECO:0000313" key="7">
    <source>
        <dbReference type="Proteomes" id="UP000015100"/>
    </source>
</evidence>
<dbReference type="STRING" id="1284197.S8BMK5"/>
<dbReference type="InterPro" id="IPR002523">
    <property type="entry name" value="MgTranspt_CorA/ZnTranspt_ZntB"/>
</dbReference>
<proteinExistence type="predicted"/>
<dbReference type="Proteomes" id="UP000015100">
    <property type="component" value="Unassembled WGS sequence"/>
</dbReference>
<dbReference type="eggNOG" id="ENOG502RJY5">
    <property type="taxonomic scope" value="Eukaryota"/>
</dbReference>
<name>S8BMK5_DACHA</name>
<dbReference type="OMA" id="YDNRAQK"/>
<dbReference type="OrthoDB" id="5428055at2759"/>
<dbReference type="EMBL" id="AQGS01000906">
    <property type="protein sequence ID" value="EPS36437.1"/>
    <property type="molecule type" value="Genomic_DNA"/>
</dbReference>
<protein>
    <submittedName>
        <fullName evidence="6">Uncharacterized protein</fullName>
    </submittedName>
</protein>
<organism evidence="6 7">
    <name type="scientific">Dactylellina haptotyla (strain CBS 200.50)</name>
    <name type="common">Nematode-trapping fungus</name>
    <name type="synonym">Monacrosporium haptotylum</name>
    <dbReference type="NCBI Taxonomy" id="1284197"/>
    <lineage>
        <taxon>Eukaryota</taxon>
        <taxon>Fungi</taxon>
        <taxon>Dikarya</taxon>
        <taxon>Ascomycota</taxon>
        <taxon>Pezizomycotina</taxon>
        <taxon>Orbiliomycetes</taxon>
        <taxon>Orbiliales</taxon>
        <taxon>Orbiliaceae</taxon>
        <taxon>Dactylellina</taxon>
    </lineage>
</organism>
<dbReference type="HOGENOM" id="CLU_033912_0_0_1"/>
<gene>
    <name evidence="6" type="ORF">H072_10048</name>
</gene>
<evidence type="ECO:0000256" key="3">
    <source>
        <dbReference type="ARBA" id="ARBA00022989"/>
    </source>
</evidence>
<reference evidence="6 7" key="1">
    <citation type="journal article" date="2013" name="PLoS Genet.">
        <title>Genomic mechanisms accounting for the adaptation to parasitism in nematode-trapping fungi.</title>
        <authorList>
            <person name="Meerupati T."/>
            <person name="Andersson K.M."/>
            <person name="Friman E."/>
            <person name="Kumar D."/>
            <person name="Tunlid A."/>
            <person name="Ahren D."/>
        </authorList>
    </citation>
    <scope>NUCLEOTIDE SEQUENCE [LARGE SCALE GENOMIC DNA]</scope>
    <source>
        <strain evidence="6 7">CBS 200.50</strain>
    </source>
</reference>